<feature type="compositionally biased region" description="Low complexity" evidence="1">
    <location>
        <begin position="119"/>
        <end position="159"/>
    </location>
</feature>
<feature type="compositionally biased region" description="Gly residues" evidence="1">
    <location>
        <begin position="108"/>
        <end position="118"/>
    </location>
</feature>
<reference evidence="4" key="1">
    <citation type="journal article" date="2019" name="Int. J. Syst. Evol. Microbiol.">
        <title>The Global Catalogue of Microorganisms (GCM) 10K type strain sequencing project: providing services to taxonomists for standard genome sequencing and annotation.</title>
        <authorList>
            <consortium name="The Broad Institute Genomics Platform"/>
            <consortium name="The Broad Institute Genome Sequencing Center for Infectious Disease"/>
            <person name="Wu L."/>
            <person name="Ma J."/>
        </authorList>
    </citation>
    <scope>NUCLEOTIDE SEQUENCE [LARGE SCALE GENOMIC DNA]</scope>
    <source>
        <strain evidence="4">JCM 17906</strain>
    </source>
</reference>
<feature type="transmembrane region" description="Helical" evidence="2">
    <location>
        <begin position="29"/>
        <end position="50"/>
    </location>
</feature>
<evidence type="ECO:0000313" key="3">
    <source>
        <dbReference type="EMBL" id="GAA4550850.1"/>
    </source>
</evidence>
<keyword evidence="2" id="KW-0472">Membrane</keyword>
<feature type="region of interest" description="Disordered" evidence="1">
    <location>
        <begin position="86"/>
        <end position="159"/>
    </location>
</feature>
<dbReference type="RefSeq" id="WP_345421059.1">
    <property type="nucleotide sequence ID" value="NZ_BAABGT010000062.1"/>
</dbReference>
<keyword evidence="2" id="KW-1133">Transmembrane helix</keyword>
<proteinExistence type="predicted"/>
<accession>A0ABP8RVC6</accession>
<evidence type="ECO:0000256" key="2">
    <source>
        <dbReference type="SAM" id="Phobius"/>
    </source>
</evidence>
<evidence type="ECO:0000256" key="1">
    <source>
        <dbReference type="SAM" id="MobiDB-lite"/>
    </source>
</evidence>
<comment type="caution">
    <text evidence="3">The sequence shown here is derived from an EMBL/GenBank/DDBJ whole genome shotgun (WGS) entry which is preliminary data.</text>
</comment>
<sequence>MPRWIVPLVVVSDLAVFGVLYLVMGWPAVFFAVPVVVASVISLVVLTATARARRAVSGLRVPQGYRAGVGTAQPYGWSSGPDSYPDWTGAGSWAGPGGSWSSDAAGSCGPGDSWGSGSWGSDSGTCSSDSGSSSSDSGSSSSDSGSSSSDSGSSSSSSD</sequence>
<keyword evidence="4" id="KW-1185">Reference proteome</keyword>
<keyword evidence="2" id="KW-0812">Transmembrane</keyword>
<feature type="transmembrane region" description="Helical" evidence="2">
    <location>
        <begin position="5"/>
        <end position="23"/>
    </location>
</feature>
<dbReference type="EMBL" id="BAABGT010000062">
    <property type="protein sequence ID" value="GAA4550850.1"/>
    <property type="molecule type" value="Genomic_DNA"/>
</dbReference>
<name>A0ABP8RVC6_9PSEU</name>
<evidence type="ECO:0000313" key="4">
    <source>
        <dbReference type="Proteomes" id="UP001501598"/>
    </source>
</evidence>
<organism evidence="3 4">
    <name type="scientific">Pseudonocardia xishanensis</name>
    <dbReference type="NCBI Taxonomy" id="630995"/>
    <lineage>
        <taxon>Bacteria</taxon>
        <taxon>Bacillati</taxon>
        <taxon>Actinomycetota</taxon>
        <taxon>Actinomycetes</taxon>
        <taxon>Pseudonocardiales</taxon>
        <taxon>Pseudonocardiaceae</taxon>
        <taxon>Pseudonocardia</taxon>
    </lineage>
</organism>
<gene>
    <name evidence="3" type="ORF">GCM10023175_41700</name>
</gene>
<dbReference type="Proteomes" id="UP001501598">
    <property type="component" value="Unassembled WGS sequence"/>
</dbReference>
<protein>
    <submittedName>
        <fullName evidence="3">Uncharacterized protein</fullName>
    </submittedName>
</protein>